<dbReference type="UniPathway" id="UPA00070"/>
<evidence type="ECO:0000256" key="1">
    <source>
        <dbReference type="ARBA" id="ARBA00001917"/>
    </source>
</evidence>
<comment type="caution">
    <text evidence="8">The sequence shown here is derived from an EMBL/GenBank/DDBJ whole genome shotgun (WGS) entry which is preliminary data.</text>
</comment>
<dbReference type="GO" id="GO:0004152">
    <property type="term" value="F:dihydroorotate dehydrogenase activity"/>
    <property type="evidence" value="ECO:0007669"/>
    <property type="project" value="InterPro"/>
</dbReference>
<proteinExistence type="predicted"/>
<dbReference type="InterPro" id="IPR005720">
    <property type="entry name" value="Dihydroorotate_DH_cat"/>
</dbReference>
<keyword evidence="9" id="KW-1185">Reference proteome</keyword>
<evidence type="ECO:0000256" key="3">
    <source>
        <dbReference type="ARBA" id="ARBA00022630"/>
    </source>
</evidence>
<keyword evidence="4" id="KW-0288">FMN</keyword>
<keyword evidence="6" id="KW-0560">Oxidoreductase</keyword>
<dbReference type="SUPFAM" id="SSF51395">
    <property type="entry name" value="FMN-linked oxidoreductases"/>
    <property type="match status" value="1"/>
</dbReference>
<organism evidence="8 9">
    <name type="scientific">Prosthecochloris vibrioformis</name>
    <name type="common">Chlorobium vibrioforme</name>
    <dbReference type="NCBI Taxonomy" id="1098"/>
    <lineage>
        <taxon>Bacteria</taxon>
        <taxon>Pseudomonadati</taxon>
        <taxon>Chlorobiota</taxon>
        <taxon>Chlorobiia</taxon>
        <taxon>Chlorobiales</taxon>
        <taxon>Chlorobiaceae</taxon>
        <taxon>Prosthecochloris</taxon>
    </lineage>
</organism>
<keyword evidence="3" id="KW-0285">Flavoprotein</keyword>
<evidence type="ECO:0000256" key="2">
    <source>
        <dbReference type="ARBA" id="ARBA00004725"/>
    </source>
</evidence>
<dbReference type="GO" id="GO:0005737">
    <property type="term" value="C:cytoplasm"/>
    <property type="evidence" value="ECO:0007669"/>
    <property type="project" value="InterPro"/>
</dbReference>
<dbReference type="EMBL" id="VDCI01000001">
    <property type="protein sequence ID" value="TNJ37702.1"/>
    <property type="molecule type" value="Genomic_DNA"/>
</dbReference>
<dbReference type="InterPro" id="IPR013785">
    <property type="entry name" value="Aldolase_TIM"/>
</dbReference>
<evidence type="ECO:0000313" key="9">
    <source>
        <dbReference type="Proteomes" id="UP000309544"/>
    </source>
</evidence>
<dbReference type="Gene3D" id="3.20.20.70">
    <property type="entry name" value="Aldolase class I"/>
    <property type="match status" value="1"/>
</dbReference>
<comment type="cofactor">
    <cofactor evidence="1">
        <name>FMN</name>
        <dbReference type="ChEBI" id="CHEBI:58210"/>
    </cofactor>
</comment>
<evidence type="ECO:0000256" key="6">
    <source>
        <dbReference type="ARBA" id="ARBA00023002"/>
    </source>
</evidence>
<evidence type="ECO:0000259" key="7">
    <source>
        <dbReference type="Pfam" id="PF01180"/>
    </source>
</evidence>
<accession>A0A5C4S3H9</accession>
<evidence type="ECO:0000256" key="4">
    <source>
        <dbReference type="ARBA" id="ARBA00022643"/>
    </source>
</evidence>
<dbReference type="RefSeq" id="WP_139626013.1">
    <property type="nucleotide sequence ID" value="NZ_VDCI01000001.1"/>
</dbReference>
<dbReference type="PIRSF" id="PIRSF000164">
    <property type="entry name" value="DHO_oxidase"/>
    <property type="match status" value="1"/>
</dbReference>
<feature type="domain" description="Dihydroorotate dehydrogenase catalytic" evidence="7">
    <location>
        <begin position="4"/>
        <end position="289"/>
    </location>
</feature>
<reference evidence="8 9" key="1">
    <citation type="submission" date="2019-05" db="EMBL/GenBank/DDBJ databases">
        <title>Draft Whole-Genome sequence of the green sulfur bacterium Prosthecochloris vibrioformis DSM 260.</title>
        <authorList>
            <person name="Meyer T.E."/>
            <person name="Kyndt J.A."/>
        </authorList>
    </citation>
    <scope>NUCLEOTIDE SEQUENCE [LARGE SCALE GENOMIC DNA]</scope>
    <source>
        <strain evidence="8 9">DSM 260</strain>
    </source>
</reference>
<dbReference type="GO" id="GO:0044205">
    <property type="term" value="P:'de novo' UMP biosynthetic process"/>
    <property type="evidence" value="ECO:0007669"/>
    <property type="project" value="UniProtKB-UniPathway"/>
</dbReference>
<dbReference type="PANTHER" id="PTHR48109">
    <property type="entry name" value="DIHYDROOROTATE DEHYDROGENASE (QUINONE), MITOCHONDRIAL-RELATED"/>
    <property type="match status" value="1"/>
</dbReference>
<dbReference type="InterPro" id="IPR050074">
    <property type="entry name" value="DHO_dehydrogenase"/>
</dbReference>
<keyword evidence="5" id="KW-0665">Pyrimidine biosynthesis</keyword>
<dbReference type="NCBIfam" id="NF005741">
    <property type="entry name" value="PRK07565.1"/>
    <property type="match status" value="1"/>
</dbReference>
<dbReference type="PANTHER" id="PTHR48109:SF3">
    <property type="entry name" value="SLL0744 PROTEIN"/>
    <property type="match status" value="1"/>
</dbReference>
<protein>
    <submittedName>
        <fullName evidence="8">Dihydroorotate dehydrogenase-like protein</fullName>
    </submittedName>
</protein>
<comment type="pathway">
    <text evidence="2">Pyrimidine metabolism; UMP biosynthesis via de novo pathway.</text>
</comment>
<sequence>MRDLSTKYLGIRLDNPLVAASSGMTDTADKVERLAEAGIGAVVLKSLFEEQVRGQAAYVIGANEQKYYYAEAEEYIRDYSRGHDLADYLDLIAQSRKVVDIPVIASINCTSPSEWMAFAREIERAGAHALELNMFILPSDPNRTGAENEQAYLDILHGVKKEVGIPVSAKISHYFSGLASMVKSLAGTGVEGVVLFNRFFSPDIDIDKLEITSTNVLSSPGEISLPLRWVAMLSPLPGMDIAASTGIHDGEALVKQLLAGAQVGQIASVLYREGTDAVGRILRDLEAFMERHRFSSIDEFRGRMSLRHAHDPAPYERVQFMKYYGDMH</sequence>
<dbReference type="GO" id="GO:0006207">
    <property type="term" value="P:'de novo' pyrimidine nucleobase biosynthetic process"/>
    <property type="evidence" value="ECO:0007669"/>
    <property type="project" value="TreeGrafter"/>
</dbReference>
<evidence type="ECO:0000256" key="5">
    <source>
        <dbReference type="ARBA" id="ARBA00022975"/>
    </source>
</evidence>
<name>A0A5C4S3H9_PROVB</name>
<dbReference type="InterPro" id="IPR012135">
    <property type="entry name" value="Dihydroorotate_DH_1_2"/>
</dbReference>
<gene>
    <name evidence="8" type="ORF">FGF68_00540</name>
</gene>
<evidence type="ECO:0000313" key="8">
    <source>
        <dbReference type="EMBL" id="TNJ37702.1"/>
    </source>
</evidence>
<dbReference type="Proteomes" id="UP000309544">
    <property type="component" value="Unassembled WGS sequence"/>
</dbReference>
<dbReference type="AlphaFoldDB" id="A0A5C4S3H9"/>
<dbReference type="Pfam" id="PF01180">
    <property type="entry name" value="DHO_dh"/>
    <property type="match status" value="1"/>
</dbReference>